<protein>
    <recommendedName>
        <fullName evidence="11">DUF2029 domain-containing protein</fullName>
    </recommendedName>
</protein>
<evidence type="ECO:0000256" key="1">
    <source>
        <dbReference type="ARBA" id="ARBA00004651"/>
    </source>
</evidence>
<sequence length="423" mass="46455">MTRIKYMVPVALAALFLASRALTYVLWLRPDVTFVANDVSYYGYHLYQLEAGADDVMREYPPPAVWVLHALYRLGGGWQTWFGLYAGFFLALDAVVAMTLYRKDNWRASLFWILFTGANGAIVWFRFDLLPAALVAWACLWLAGRPRVAGAMVGVGAAIKFWPALLIAPMLAPDPRRRPALDRLLGFLAAGLGLAAISLALEGWRRNTDPLTWQGDRGLQIESIPATPLMWLRTYTDTPSWDIKLSQFNALEIYGPGVDAMLAVSSVLTVLSILLTLGLTALLIRRRAGTSSILLAILAIVLATIVANKTLSPQYVLWLGGPVAALFLHADSAWLRRHVGVIAWSLIVVGLLTQYTYPWGAYGIMAIPLGSGPETSVLVLRNLLLLVLTGYVSVLAALSTRTGARPVYRSERPQHPVSELAKL</sequence>
<keyword evidence="10" id="KW-1185">Reference proteome</keyword>
<dbReference type="OrthoDB" id="581198at2"/>
<keyword evidence="2" id="KW-1003">Cell membrane</keyword>
<feature type="transmembrane region" description="Helical" evidence="8">
    <location>
        <begin position="184"/>
        <end position="201"/>
    </location>
</feature>
<name>A0A1G9LYT1_9ACTN</name>
<feature type="transmembrane region" description="Helical" evidence="8">
    <location>
        <begin position="315"/>
        <end position="334"/>
    </location>
</feature>
<evidence type="ECO:0000313" key="9">
    <source>
        <dbReference type="EMBL" id="SDL67086.1"/>
    </source>
</evidence>
<keyword evidence="5 8" id="KW-1133">Transmembrane helix</keyword>
<dbReference type="STRING" id="686624.SAMN04488242_2412"/>
<feature type="transmembrane region" description="Helical" evidence="8">
    <location>
        <begin position="81"/>
        <end position="101"/>
    </location>
</feature>
<evidence type="ECO:0000313" key="10">
    <source>
        <dbReference type="Proteomes" id="UP000199475"/>
    </source>
</evidence>
<comment type="similarity">
    <text evidence="7">Belongs to the glycosyltransferase 87 family.</text>
</comment>
<dbReference type="Proteomes" id="UP000199475">
    <property type="component" value="Unassembled WGS sequence"/>
</dbReference>
<evidence type="ECO:0000256" key="3">
    <source>
        <dbReference type="ARBA" id="ARBA00022679"/>
    </source>
</evidence>
<proteinExistence type="inferred from homology"/>
<comment type="subcellular location">
    <subcellularLocation>
        <location evidence="1">Cell membrane</location>
        <topology evidence="1">Multi-pass membrane protein</topology>
    </subcellularLocation>
</comment>
<dbReference type="InterPro" id="IPR018584">
    <property type="entry name" value="GT87"/>
</dbReference>
<feature type="transmembrane region" description="Helical" evidence="8">
    <location>
        <begin position="379"/>
        <end position="399"/>
    </location>
</feature>
<evidence type="ECO:0000256" key="4">
    <source>
        <dbReference type="ARBA" id="ARBA00022692"/>
    </source>
</evidence>
<dbReference type="RefSeq" id="WP_093252516.1">
    <property type="nucleotide sequence ID" value="NZ_FNGP01000004.1"/>
</dbReference>
<dbReference type="GO" id="GO:0016758">
    <property type="term" value="F:hexosyltransferase activity"/>
    <property type="evidence" value="ECO:0007669"/>
    <property type="project" value="InterPro"/>
</dbReference>
<feature type="transmembrane region" description="Helical" evidence="8">
    <location>
        <begin position="260"/>
        <end position="284"/>
    </location>
</feature>
<reference evidence="9 10" key="1">
    <citation type="submission" date="2016-10" db="EMBL/GenBank/DDBJ databases">
        <authorList>
            <person name="de Groot N.N."/>
        </authorList>
    </citation>
    <scope>NUCLEOTIDE SEQUENCE [LARGE SCALE GENOMIC DNA]</scope>
    <source>
        <strain evidence="9 10">CGMCC 1.9159</strain>
    </source>
</reference>
<evidence type="ECO:0000256" key="6">
    <source>
        <dbReference type="ARBA" id="ARBA00023136"/>
    </source>
</evidence>
<feature type="transmembrane region" description="Helical" evidence="8">
    <location>
        <begin position="147"/>
        <end position="172"/>
    </location>
</feature>
<dbReference type="AlphaFoldDB" id="A0A1G9LYT1"/>
<keyword evidence="3" id="KW-0808">Transferase</keyword>
<evidence type="ECO:0000256" key="7">
    <source>
        <dbReference type="ARBA" id="ARBA00024033"/>
    </source>
</evidence>
<dbReference type="Pfam" id="PF09594">
    <property type="entry name" value="GT87"/>
    <property type="match status" value="1"/>
</dbReference>
<keyword evidence="4 8" id="KW-0812">Transmembrane</keyword>
<accession>A0A1G9LYT1</accession>
<evidence type="ECO:0008006" key="11">
    <source>
        <dbReference type="Google" id="ProtNLM"/>
    </source>
</evidence>
<gene>
    <name evidence="9" type="ORF">SAMN04488242_2412</name>
</gene>
<dbReference type="GO" id="GO:0005886">
    <property type="term" value="C:plasma membrane"/>
    <property type="evidence" value="ECO:0007669"/>
    <property type="project" value="UniProtKB-SubCell"/>
</dbReference>
<keyword evidence="6 8" id="KW-0472">Membrane</keyword>
<feature type="transmembrane region" description="Helical" evidence="8">
    <location>
        <begin position="341"/>
        <end position="359"/>
    </location>
</feature>
<organism evidence="9 10">
    <name type="scientific">Tessaracoccus oleiagri</name>
    <dbReference type="NCBI Taxonomy" id="686624"/>
    <lineage>
        <taxon>Bacteria</taxon>
        <taxon>Bacillati</taxon>
        <taxon>Actinomycetota</taxon>
        <taxon>Actinomycetes</taxon>
        <taxon>Propionibacteriales</taxon>
        <taxon>Propionibacteriaceae</taxon>
        <taxon>Tessaracoccus</taxon>
    </lineage>
</organism>
<evidence type="ECO:0000256" key="8">
    <source>
        <dbReference type="SAM" id="Phobius"/>
    </source>
</evidence>
<evidence type="ECO:0000256" key="2">
    <source>
        <dbReference type="ARBA" id="ARBA00022475"/>
    </source>
</evidence>
<evidence type="ECO:0000256" key="5">
    <source>
        <dbReference type="ARBA" id="ARBA00022989"/>
    </source>
</evidence>
<feature type="transmembrane region" description="Helical" evidence="8">
    <location>
        <begin position="108"/>
        <end position="127"/>
    </location>
</feature>
<dbReference type="EMBL" id="FNGP01000004">
    <property type="protein sequence ID" value="SDL67086.1"/>
    <property type="molecule type" value="Genomic_DNA"/>
</dbReference>
<feature type="transmembrane region" description="Helical" evidence="8">
    <location>
        <begin position="291"/>
        <end position="309"/>
    </location>
</feature>